<accession>A0ABX7MFB7</accession>
<dbReference type="Pfam" id="PF03956">
    <property type="entry name" value="Lys_export"/>
    <property type="match status" value="1"/>
</dbReference>
<keyword evidence="3" id="KW-1185">Reference proteome</keyword>
<dbReference type="PANTHER" id="PTHR35804:SF1">
    <property type="entry name" value="LYSINE EXPORTER LYSO"/>
    <property type="match status" value="1"/>
</dbReference>
<keyword evidence="1" id="KW-0472">Membrane</keyword>
<proteinExistence type="predicted"/>
<gene>
    <name evidence="2" type="ORF">JGC47_09745</name>
</gene>
<feature type="transmembrane region" description="Helical" evidence="1">
    <location>
        <begin position="32"/>
        <end position="56"/>
    </location>
</feature>
<feature type="transmembrane region" description="Helical" evidence="1">
    <location>
        <begin position="162"/>
        <end position="180"/>
    </location>
</feature>
<dbReference type="InterPro" id="IPR005642">
    <property type="entry name" value="LysO"/>
</dbReference>
<evidence type="ECO:0000313" key="2">
    <source>
        <dbReference type="EMBL" id="QSI90438.1"/>
    </source>
</evidence>
<feature type="transmembrane region" description="Helical" evidence="1">
    <location>
        <begin position="192"/>
        <end position="212"/>
    </location>
</feature>
<keyword evidence="1" id="KW-1133">Transmembrane helix</keyword>
<dbReference type="PANTHER" id="PTHR35804">
    <property type="entry name" value="LYSINE EXPORTER LYSO"/>
    <property type="match status" value="1"/>
</dbReference>
<reference evidence="2 3" key="1">
    <citation type="submission" date="2020-12" db="EMBL/GenBank/DDBJ databases">
        <title>Genome sequence of Erwinia amylovora ATCC15580, a type strain.</title>
        <authorList>
            <person name="Kang I.-J."/>
            <person name="Roh E."/>
        </authorList>
    </citation>
    <scope>NUCLEOTIDE SEQUENCE [LARGE SCALE GENOMIC DNA]</scope>
    <source>
        <strain evidence="2 3">ATCC 15580</strain>
    </source>
</reference>
<dbReference type="RefSeq" id="WP_013034881.1">
    <property type="nucleotide sequence ID" value="NZ_CP024970.1"/>
</dbReference>
<dbReference type="GeneID" id="97606268"/>
<sequence>MKESLLSVIIVVLLLSSGYFSGKKLQVRIRNILLSKIGLVVLLLLFCMGIDFGAVFSNREIGSEIVKSALVLSTIISVSTFMILVRRRGKSSSHNEATNFSGPVIGCIKAILSFAAGVMLFRFTHFSLQDIHFSSNYILYALIYLVGMDLVNFRISTVRSEIFILPGLVIAANLISVLIFSRFSSYSLAESLVVSSGFGWFSLSGPMVNILVSPKMGAMAFMTDFFREMLSIFVLYFLGKKQPRSAIGISGAAALDSALPFIKENCHEEFIQHAIVSGFILTLLAPIFISLTVSLL</sequence>
<feature type="transmembrane region" description="Helical" evidence="1">
    <location>
        <begin position="137"/>
        <end position="156"/>
    </location>
</feature>
<feature type="transmembrane region" description="Helical" evidence="1">
    <location>
        <begin position="274"/>
        <end position="295"/>
    </location>
</feature>
<keyword evidence="1" id="KW-0812">Transmembrane</keyword>
<protein>
    <submittedName>
        <fullName evidence="2">Lysine exporter LysO family protein</fullName>
    </submittedName>
</protein>
<feature type="transmembrane region" description="Helical" evidence="1">
    <location>
        <begin position="68"/>
        <end position="85"/>
    </location>
</feature>
<dbReference type="EMBL" id="CP066796">
    <property type="protein sequence ID" value="QSI90438.1"/>
    <property type="molecule type" value="Genomic_DNA"/>
</dbReference>
<dbReference type="Proteomes" id="UP000662840">
    <property type="component" value="Chromosome"/>
</dbReference>
<evidence type="ECO:0000313" key="3">
    <source>
        <dbReference type="Proteomes" id="UP000662840"/>
    </source>
</evidence>
<evidence type="ECO:0000256" key="1">
    <source>
        <dbReference type="SAM" id="Phobius"/>
    </source>
</evidence>
<organism evidence="2 3">
    <name type="scientific">Erwinia amylovora</name>
    <name type="common">Fire blight bacteria</name>
    <dbReference type="NCBI Taxonomy" id="552"/>
    <lineage>
        <taxon>Bacteria</taxon>
        <taxon>Pseudomonadati</taxon>
        <taxon>Pseudomonadota</taxon>
        <taxon>Gammaproteobacteria</taxon>
        <taxon>Enterobacterales</taxon>
        <taxon>Erwiniaceae</taxon>
        <taxon>Erwinia</taxon>
    </lineage>
</organism>
<name>A0ABX7MFB7_ERWAM</name>
<feature type="transmembrane region" description="Helical" evidence="1">
    <location>
        <begin position="100"/>
        <end position="125"/>
    </location>
</feature>